<keyword evidence="2" id="KW-1133">Transmembrane helix</keyword>
<protein>
    <submittedName>
        <fullName evidence="3">Uncharacterized protein</fullName>
    </submittedName>
</protein>
<feature type="compositionally biased region" description="Basic and acidic residues" evidence="1">
    <location>
        <begin position="100"/>
        <end position="124"/>
    </location>
</feature>
<reference evidence="3" key="1">
    <citation type="submission" date="2021-02" db="EMBL/GenBank/DDBJ databases">
        <authorList>
            <person name="Dougan E. K."/>
            <person name="Rhodes N."/>
            <person name="Thang M."/>
            <person name="Chan C."/>
        </authorList>
    </citation>
    <scope>NUCLEOTIDE SEQUENCE</scope>
</reference>
<keyword evidence="2" id="KW-0472">Membrane</keyword>
<accession>A0A812RED6</accession>
<feature type="compositionally biased region" description="Acidic residues" evidence="1">
    <location>
        <begin position="73"/>
        <end position="99"/>
    </location>
</feature>
<sequence length="124" mass="14341">MSRAIRRRQASSLEQGADRWRIARRIKTYDAFENMGEPIDVYSAFFAVSVLMLVVLFVIPWVTKFGRSEEEEEEEVELLYEEVEDDEEEDLFEAEEEEASQDKDRSPDKVVAEAEKAEASKAKA</sequence>
<proteinExistence type="predicted"/>
<dbReference type="Proteomes" id="UP000604046">
    <property type="component" value="Unassembled WGS sequence"/>
</dbReference>
<organism evidence="3 4">
    <name type="scientific">Symbiodinium natans</name>
    <dbReference type="NCBI Taxonomy" id="878477"/>
    <lineage>
        <taxon>Eukaryota</taxon>
        <taxon>Sar</taxon>
        <taxon>Alveolata</taxon>
        <taxon>Dinophyceae</taxon>
        <taxon>Suessiales</taxon>
        <taxon>Symbiodiniaceae</taxon>
        <taxon>Symbiodinium</taxon>
    </lineage>
</organism>
<dbReference type="OrthoDB" id="425311at2759"/>
<feature type="region of interest" description="Disordered" evidence="1">
    <location>
        <begin position="73"/>
        <end position="124"/>
    </location>
</feature>
<evidence type="ECO:0000313" key="4">
    <source>
        <dbReference type="Proteomes" id="UP000604046"/>
    </source>
</evidence>
<keyword evidence="2" id="KW-0812">Transmembrane</keyword>
<dbReference type="AlphaFoldDB" id="A0A812RED6"/>
<evidence type="ECO:0000256" key="2">
    <source>
        <dbReference type="SAM" id="Phobius"/>
    </source>
</evidence>
<evidence type="ECO:0000313" key="3">
    <source>
        <dbReference type="EMBL" id="CAE7435244.1"/>
    </source>
</evidence>
<evidence type="ECO:0000256" key="1">
    <source>
        <dbReference type="SAM" id="MobiDB-lite"/>
    </source>
</evidence>
<name>A0A812RED6_9DINO</name>
<gene>
    <name evidence="3" type="ORF">SNAT2548_LOCUS23643</name>
</gene>
<keyword evidence="4" id="KW-1185">Reference proteome</keyword>
<comment type="caution">
    <text evidence="3">The sequence shown here is derived from an EMBL/GenBank/DDBJ whole genome shotgun (WGS) entry which is preliminary data.</text>
</comment>
<dbReference type="EMBL" id="CAJNDS010002328">
    <property type="protein sequence ID" value="CAE7435244.1"/>
    <property type="molecule type" value="Genomic_DNA"/>
</dbReference>
<feature type="transmembrane region" description="Helical" evidence="2">
    <location>
        <begin position="41"/>
        <end position="62"/>
    </location>
</feature>